<dbReference type="Pfam" id="PF09429">
    <property type="entry name" value="Wbp11"/>
    <property type="match status" value="1"/>
</dbReference>
<comment type="caution">
    <text evidence="3">The sequence shown here is derived from an EMBL/GenBank/DDBJ whole genome shotgun (WGS) entry which is preliminary data.</text>
</comment>
<organism evidence="3 4">
    <name type="scientific">Macrolepiota fuliginosa MF-IS2</name>
    <dbReference type="NCBI Taxonomy" id="1400762"/>
    <lineage>
        <taxon>Eukaryota</taxon>
        <taxon>Fungi</taxon>
        <taxon>Dikarya</taxon>
        <taxon>Basidiomycota</taxon>
        <taxon>Agaricomycotina</taxon>
        <taxon>Agaricomycetes</taxon>
        <taxon>Agaricomycetidae</taxon>
        <taxon>Agaricales</taxon>
        <taxon>Agaricineae</taxon>
        <taxon>Agaricaceae</taxon>
        <taxon>Macrolepiota</taxon>
    </lineage>
</organism>
<feature type="compositionally biased region" description="Basic and acidic residues" evidence="1">
    <location>
        <begin position="23"/>
        <end position="42"/>
    </location>
</feature>
<name>A0A9P5X9D3_9AGAR</name>
<feature type="compositionally biased region" description="Basic and acidic residues" evidence="1">
    <location>
        <begin position="96"/>
        <end position="113"/>
    </location>
</feature>
<dbReference type="AlphaFoldDB" id="A0A9P5X9D3"/>
<reference evidence="3" key="1">
    <citation type="submission" date="2020-11" db="EMBL/GenBank/DDBJ databases">
        <authorList>
            <consortium name="DOE Joint Genome Institute"/>
            <person name="Ahrendt S."/>
            <person name="Riley R."/>
            <person name="Andreopoulos W."/>
            <person name="Labutti K."/>
            <person name="Pangilinan J."/>
            <person name="Ruiz-Duenas F.J."/>
            <person name="Barrasa J.M."/>
            <person name="Sanchez-Garcia M."/>
            <person name="Camarero S."/>
            <person name="Miyauchi S."/>
            <person name="Serrano A."/>
            <person name="Linde D."/>
            <person name="Babiker R."/>
            <person name="Drula E."/>
            <person name="Ayuso-Fernandez I."/>
            <person name="Pacheco R."/>
            <person name="Padilla G."/>
            <person name="Ferreira P."/>
            <person name="Barriuso J."/>
            <person name="Kellner H."/>
            <person name="Castanera R."/>
            <person name="Alfaro M."/>
            <person name="Ramirez L."/>
            <person name="Pisabarro A.G."/>
            <person name="Kuo A."/>
            <person name="Tritt A."/>
            <person name="Lipzen A."/>
            <person name="He G."/>
            <person name="Yan M."/>
            <person name="Ng V."/>
            <person name="Cullen D."/>
            <person name="Martin F."/>
            <person name="Rosso M.-N."/>
            <person name="Henrissat B."/>
            <person name="Hibbett D."/>
            <person name="Martinez A.T."/>
            <person name="Grigoriev I.V."/>
        </authorList>
    </citation>
    <scope>NUCLEOTIDE SEQUENCE</scope>
    <source>
        <strain evidence="3">MF-IS2</strain>
    </source>
</reference>
<feature type="compositionally biased region" description="Pro residues" evidence="1">
    <location>
        <begin position="191"/>
        <end position="224"/>
    </location>
</feature>
<dbReference type="OrthoDB" id="205569at2759"/>
<feature type="compositionally biased region" description="Basic and acidic residues" evidence="1">
    <location>
        <begin position="72"/>
        <end position="85"/>
    </location>
</feature>
<dbReference type="InterPro" id="IPR019007">
    <property type="entry name" value="Wbp11/ELF5/Saf1_N"/>
</dbReference>
<evidence type="ECO:0000259" key="2">
    <source>
        <dbReference type="Pfam" id="PF09429"/>
    </source>
</evidence>
<dbReference type="Pfam" id="PF12622">
    <property type="entry name" value="NpwBP"/>
    <property type="match status" value="1"/>
</dbReference>
<feature type="compositionally biased region" description="Polar residues" evidence="1">
    <location>
        <begin position="286"/>
        <end position="319"/>
    </location>
</feature>
<gene>
    <name evidence="3" type="ORF">P691DRAFT_804696</name>
</gene>
<sequence>MAKGSLNPAEAYRKAQRKKELKKNKTERAKARDFSLVKKDTTDLEEEIGQLESSDGDKGRLAELKAELEKVNKKKEEYVKEHPEQRNLVYRRHRKQTDGNENSKHEEEPEPQKRNLFNKKGLPRHPERSIYYDAVMNPYGVPPPGMPYLERPLRPDEMDSEAEDDSGGIPTAIDLPPGYELVESDDEIPMPEGPPPSKDGPAPPTPVQLFPLPPPPPMGFPIGNIPPPPFSSVPPGWLPPPPPPVFPPGTAFFPPPGVPFAPGVAFPPGFTAPLPPPPPGFFPRAQSISSMQDPLSSIPHTTYQAHRANPTPTKSSLPHNPSLPPKPTAVTELANATVVAAPQLRDFKKEATAFMPNSLKRKKPTPSASTGSKINAAPSLGPSEYVHEDEGEDEKSEPATPDVRPDLVGMLKNQFGAAPTGTPGPLADVKKNTDDYTKFMEEMSDIL</sequence>
<proteinExistence type="predicted"/>
<feature type="domain" description="Wbp11/ELF5/Saf1 N-terminal" evidence="2">
    <location>
        <begin position="5"/>
        <end position="73"/>
    </location>
</feature>
<evidence type="ECO:0000256" key="1">
    <source>
        <dbReference type="SAM" id="MobiDB-lite"/>
    </source>
</evidence>
<accession>A0A9P5X9D3</accession>
<dbReference type="EMBL" id="MU151262">
    <property type="protein sequence ID" value="KAF9446114.1"/>
    <property type="molecule type" value="Genomic_DNA"/>
</dbReference>
<evidence type="ECO:0000313" key="3">
    <source>
        <dbReference type="EMBL" id="KAF9446114.1"/>
    </source>
</evidence>
<keyword evidence="4" id="KW-1185">Reference proteome</keyword>
<feature type="region of interest" description="Disordered" evidence="1">
    <location>
        <begin position="352"/>
        <end position="406"/>
    </location>
</feature>
<dbReference type="Proteomes" id="UP000807342">
    <property type="component" value="Unassembled WGS sequence"/>
</dbReference>
<feature type="region of interest" description="Disordered" evidence="1">
    <location>
        <begin position="1"/>
        <end position="58"/>
    </location>
</feature>
<evidence type="ECO:0000313" key="4">
    <source>
        <dbReference type="Proteomes" id="UP000807342"/>
    </source>
</evidence>
<feature type="region of interest" description="Disordered" evidence="1">
    <location>
        <begin position="72"/>
        <end position="224"/>
    </location>
</feature>
<protein>
    <recommendedName>
        <fullName evidence="2">Wbp11/ELF5/Saf1 N-terminal domain-containing protein</fullName>
    </recommendedName>
</protein>
<feature type="region of interest" description="Disordered" evidence="1">
    <location>
        <begin position="271"/>
        <end position="329"/>
    </location>
</feature>
<dbReference type="GO" id="GO:0006396">
    <property type="term" value="P:RNA processing"/>
    <property type="evidence" value="ECO:0007669"/>
    <property type="project" value="InterPro"/>
</dbReference>